<proteinExistence type="predicted"/>
<comment type="caution">
    <text evidence="1">The sequence shown here is derived from an EMBL/GenBank/DDBJ whole genome shotgun (WGS) entry which is preliminary data.</text>
</comment>
<keyword evidence="2" id="KW-1185">Reference proteome</keyword>
<dbReference type="AlphaFoldDB" id="A0A8J4SK66"/>
<name>A0A8J4SK66_9TREM</name>
<dbReference type="EMBL" id="LUCH01003435">
    <property type="protein sequence ID" value="KAF5400143.1"/>
    <property type="molecule type" value="Genomic_DNA"/>
</dbReference>
<sequence>QKSSISDHFGTHTLQLKELLAAFRKLCQILSEVMQSKMNLAENLRERQRWIQNFQSDIYRLDASIQKYLSRMNRITRTGTLLSQLQKAPEVYAR</sequence>
<accession>A0A8J4SK66</accession>
<evidence type="ECO:0000313" key="2">
    <source>
        <dbReference type="Proteomes" id="UP000748531"/>
    </source>
</evidence>
<feature type="non-terminal residue" evidence="1">
    <location>
        <position position="1"/>
    </location>
</feature>
<gene>
    <name evidence="1" type="ORF">PHET_06379</name>
</gene>
<organism evidence="1 2">
    <name type="scientific">Paragonimus heterotremus</name>
    <dbReference type="NCBI Taxonomy" id="100268"/>
    <lineage>
        <taxon>Eukaryota</taxon>
        <taxon>Metazoa</taxon>
        <taxon>Spiralia</taxon>
        <taxon>Lophotrochozoa</taxon>
        <taxon>Platyhelminthes</taxon>
        <taxon>Trematoda</taxon>
        <taxon>Digenea</taxon>
        <taxon>Plagiorchiida</taxon>
        <taxon>Troglotremata</taxon>
        <taxon>Troglotrematidae</taxon>
        <taxon>Paragonimus</taxon>
    </lineage>
</organism>
<evidence type="ECO:0000313" key="1">
    <source>
        <dbReference type="EMBL" id="KAF5400143.1"/>
    </source>
</evidence>
<dbReference type="Proteomes" id="UP000748531">
    <property type="component" value="Unassembled WGS sequence"/>
</dbReference>
<reference evidence="1" key="1">
    <citation type="submission" date="2019-05" db="EMBL/GenBank/DDBJ databases">
        <title>Annotation for the trematode Paragonimus heterotremus.</title>
        <authorList>
            <person name="Choi Y.-J."/>
        </authorList>
    </citation>
    <scope>NUCLEOTIDE SEQUENCE</scope>
    <source>
        <strain evidence="1">LC</strain>
    </source>
</reference>
<protein>
    <submittedName>
        <fullName evidence="1">Uncharacterized protein</fullName>
    </submittedName>
</protein>